<dbReference type="PROSITE" id="PS51257">
    <property type="entry name" value="PROKAR_LIPOPROTEIN"/>
    <property type="match status" value="1"/>
</dbReference>
<evidence type="ECO:0008006" key="3">
    <source>
        <dbReference type="Google" id="ProtNLM"/>
    </source>
</evidence>
<dbReference type="Gene3D" id="2.60.120.260">
    <property type="entry name" value="Galactose-binding domain-like"/>
    <property type="match status" value="1"/>
</dbReference>
<proteinExistence type="predicted"/>
<reference evidence="1 2" key="1">
    <citation type="submission" date="2019-01" db="EMBL/GenBank/DDBJ databases">
        <authorList>
            <consortium name="Pathogen Informatics"/>
        </authorList>
    </citation>
    <scope>NUCLEOTIDE SEQUENCE [LARGE SCALE GENOMIC DNA]</scope>
    <source>
        <strain evidence="1 2">NCTC10168</strain>
    </source>
</reference>
<sequence length="413" mass="48043">MLKNKIKLFSTGILFTPIVVISCSNNSKTEIEKDNKYIENNNFTNKIDLSLGNNNKEVEINTPKLNNYKAYINPIFKIFSGEKILNNQLPSNIKFFTEDNNERFFSVNWNHDDLKVFYNDSKIFGTVIINNEEVKVFAKVYTQDKKKIVESDYVVKEDNWSIDIEKSTHDGGIPNLSKLIDRNGNYVDSGSRWDNWGTFGKDQNNNLVFHWQNKEIISRLELIFWKYASNGNSSGKLPKKIFVQHSEDGINWTNVNNQDKITDEELGPMGTYNNRLINISDVKRINFSPIKTNWIRINWEAAVNSNNQKHIIGITNVSFKGTTFEDKLIINKNNNINEVIIDENTYKIDFQNKETTINIDDINKKIMFSSKATFINTFITEETNEHKKYLIISYNDIGDYKIHNLILVKNKQK</sequence>
<gene>
    <name evidence="1" type="ORF">NCTC10168_00340</name>
</gene>
<evidence type="ECO:0000313" key="1">
    <source>
        <dbReference type="EMBL" id="VEU75420.1"/>
    </source>
</evidence>
<organism evidence="1 2">
    <name type="scientific">Mycoplasmopsis maculosa</name>
    <dbReference type="NCBI Taxonomy" id="114885"/>
    <lineage>
        <taxon>Bacteria</taxon>
        <taxon>Bacillati</taxon>
        <taxon>Mycoplasmatota</taxon>
        <taxon>Mycoplasmoidales</taxon>
        <taxon>Metamycoplasmataceae</taxon>
        <taxon>Mycoplasmopsis</taxon>
    </lineage>
</organism>
<accession>A0A449B4A8</accession>
<keyword evidence="2" id="KW-1185">Reference proteome</keyword>
<dbReference type="KEGG" id="mmau:NCTC10168_00340"/>
<dbReference type="OrthoDB" id="397627at2"/>
<dbReference type="AlphaFoldDB" id="A0A449B4A8"/>
<dbReference type="EMBL" id="LR215037">
    <property type="protein sequence ID" value="VEU75420.1"/>
    <property type="molecule type" value="Genomic_DNA"/>
</dbReference>
<dbReference type="Proteomes" id="UP000290243">
    <property type="component" value="Chromosome"/>
</dbReference>
<evidence type="ECO:0000313" key="2">
    <source>
        <dbReference type="Proteomes" id="UP000290243"/>
    </source>
</evidence>
<name>A0A449B4A8_9BACT</name>
<protein>
    <recommendedName>
        <fullName evidence="3">F5/8 type C domain-containing protein</fullName>
    </recommendedName>
</protein>
<dbReference type="RefSeq" id="WP_129646491.1">
    <property type="nucleotide sequence ID" value="NZ_LR215037.1"/>
</dbReference>